<proteinExistence type="predicted"/>
<evidence type="ECO:0000313" key="2">
    <source>
        <dbReference type="EMBL" id="QHI71319.1"/>
    </source>
</evidence>
<accession>A0A6P1M9B3</accession>
<dbReference type="Proteomes" id="UP000463883">
    <property type="component" value="Chromosome"/>
</dbReference>
<keyword evidence="3" id="KW-1185">Reference proteome</keyword>
<name>A0A6P1M9B3_9FIRM</name>
<evidence type="ECO:0000313" key="3">
    <source>
        <dbReference type="Proteomes" id="UP000463883"/>
    </source>
</evidence>
<dbReference type="KEGG" id="amic:Ami3637_01920"/>
<keyword evidence="1" id="KW-0812">Transmembrane</keyword>
<dbReference type="AlphaFoldDB" id="A0A6P1M9B3"/>
<keyword evidence="1" id="KW-0472">Membrane</keyword>
<keyword evidence="1" id="KW-1133">Transmembrane helix</keyword>
<evidence type="ECO:0000256" key="1">
    <source>
        <dbReference type="SAM" id="Phobius"/>
    </source>
</evidence>
<dbReference type="EMBL" id="CP047591">
    <property type="protein sequence ID" value="QHI71319.1"/>
    <property type="molecule type" value="Genomic_DNA"/>
</dbReference>
<dbReference type="RefSeq" id="WP_162361094.1">
    <property type="nucleotide sequence ID" value="NZ_CP047591.1"/>
</dbReference>
<organism evidence="2 3">
    <name type="scientific">Aminipila terrae</name>
    <dbReference type="NCBI Taxonomy" id="2697030"/>
    <lineage>
        <taxon>Bacteria</taxon>
        <taxon>Bacillati</taxon>
        <taxon>Bacillota</taxon>
        <taxon>Clostridia</taxon>
        <taxon>Peptostreptococcales</taxon>
        <taxon>Anaerovoracaceae</taxon>
        <taxon>Aminipila</taxon>
    </lineage>
</organism>
<sequence>MWKSDELFKNLGFIGCGKRLYFTKGSLHNAKKIITEEIFFVELVKYFTQKRGKILFAVIINTVAIIVGSTERDCF</sequence>
<gene>
    <name evidence="2" type="ORF">Ami3637_01920</name>
</gene>
<reference evidence="2 3" key="1">
    <citation type="submission" date="2020-01" db="EMBL/GenBank/DDBJ databases">
        <title>Genomic analysis of Aminipila sp. CBA3637.</title>
        <authorList>
            <person name="Kim Y.B."/>
            <person name="Roh S.W."/>
        </authorList>
    </citation>
    <scope>NUCLEOTIDE SEQUENCE [LARGE SCALE GENOMIC DNA]</scope>
    <source>
        <strain evidence="2 3">CBA3637</strain>
    </source>
</reference>
<protein>
    <submittedName>
        <fullName evidence="2">Uncharacterized protein</fullName>
    </submittedName>
</protein>
<feature type="transmembrane region" description="Helical" evidence="1">
    <location>
        <begin position="54"/>
        <end position="70"/>
    </location>
</feature>